<dbReference type="InterPro" id="IPR028098">
    <property type="entry name" value="Glyco_trans_4-like_N"/>
</dbReference>
<dbReference type="PANTHER" id="PTHR45947">
    <property type="entry name" value="SULFOQUINOVOSYL TRANSFERASE SQD2"/>
    <property type="match status" value="1"/>
</dbReference>
<accession>A0A420WMB0</accession>
<keyword evidence="3" id="KW-1185">Reference proteome</keyword>
<organism evidence="2 3">
    <name type="scientific">Litorimonas taeanensis</name>
    <dbReference type="NCBI Taxonomy" id="568099"/>
    <lineage>
        <taxon>Bacteria</taxon>
        <taxon>Pseudomonadati</taxon>
        <taxon>Pseudomonadota</taxon>
        <taxon>Alphaproteobacteria</taxon>
        <taxon>Maricaulales</taxon>
        <taxon>Robiginitomaculaceae</taxon>
    </lineage>
</organism>
<protein>
    <submittedName>
        <fullName evidence="2">Glycosyltransferase involved in cell wall biosynthesis</fullName>
    </submittedName>
</protein>
<dbReference type="AlphaFoldDB" id="A0A420WMB0"/>
<dbReference type="InterPro" id="IPR050194">
    <property type="entry name" value="Glycosyltransferase_grp1"/>
</dbReference>
<evidence type="ECO:0000259" key="1">
    <source>
        <dbReference type="Pfam" id="PF13439"/>
    </source>
</evidence>
<dbReference type="SUPFAM" id="SSF53756">
    <property type="entry name" value="UDP-Glycosyltransferase/glycogen phosphorylase"/>
    <property type="match status" value="1"/>
</dbReference>
<dbReference type="CDD" id="cd03814">
    <property type="entry name" value="GT4-like"/>
    <property type="match status" value="1"/>
</dbReference>
<sequence length="401" mass="44790">MSSNLRIALFSGNYNYQADGANKALNKLVAFLESRAVEVRVFSPTSPHAAFEAAGQITSVPSIPLPGRGEYRVGFSLNKNLRQQIKSFNPQLFHLSAPDILGHSALNFSKALGIPAIASFHTRFDTYFKYYKLGWVEPYCRKKMAQFYERCAQVYVPSHSIGRVLQDDGILGSNMRIWSRGIERHKFSPKFRDMDWRRKNGIEDSDVVLSFVGRLVREKGLDVYADLIDSLTARGLPVKPLIVGDGPEFEKMKTRLPHAVMTGHVSGEDLSRAYASSDIFINPSLTETFGNVTLEAMASGVPTICLNATGSVDLVDHGITGWLANSDKEPAWIEKTIGLVKDKDARIQMGRMGRLKSADYDWNTIMQGLLDDYRQVISQSRAYQFEENTPLNNRTLSAHAS</sequence>
<name>A0A420WMB0_9PROT</name>
<dbReference type="EMBL" id="RBII01000001">
    <property type="protein sequence ID" value="RKQ72036.1"/>
    <property type="molecule type" value="Genomic_DNA"/>
</dbReference>
<keyword evidence="2" id="KW-0808">Transferase</keyword>
<reference evidence="2 3" key="1">
    <citation type="submission" date="2018-10" db="EMBL/GenBank/DDBJ databases">
        <title>Genomic Encyclopedia of Type Strains, Phase IV (KMG-IV): sequencing the most valuable type-strain genomes for metagenomic binning, comparative biology and taxonomic classification.</title>
        <authorList>
            <person name="Goeker M."/>
        </authorList>
    </citation>
    <scope>NUCLEOTIDE SEQUENCE [LARGE SCALE GENOMIC DNA]</scope>
    <source>
        <strain evidence="2 3">DSM 22008</strain>
    </source>
</reference>
<dbReference type="Pfam" id="PF13692">
    <property type="entry name" value="Glyco_trans_1_4"/>
    <property type="match status" value="1"/>
</dbReference>
<dbReference type="Gene3D" id="3.40.50.2000">
    <property type="entry name" value="Glycogen Phosphorylase B"/>
    <property type="match status" value="2"/>
</dbReference>
<dbReference type="Pfam" id="PF13439">
    <property type="entry name" value="Glyco_transf_4"/>
    <property type="match status" value="1"/>
</dbReference>
<dbReference type="Proteomes" id="UP000282211">
    <property type="component" value="Unassembled WGS sequence"/>
</dbReference>
<dbReference type="RefSeq" id="WP_121099893.1">
    <property type="nucleotide sequence ID" value="NZ_RBII01000001.1"/>
</dbReference>
<proteinExistence type="predicted"/>
<evidence type="ECO:0000313" key="2">
    <source>
        <dbReference type="EMBL" id="RKQ72036.1"/>
    </source>
</evidence>
<dbReference type="PANTHER" id="PTHR45947:SF3">
    <property type="entry name" value="SULFOQUINOVOSYL TRANSFERASE SQD2"/>
    <property type="match status" value="1"/>
</dbReference>
<dbReference type="InParanoid" id="A0A420WMB0"/>
<evidence type="ECO:0000313" key="3">
    <source>
        <dbReference type="Proteomes" id="UP000282211"/>
    </source>
</evidence>
<comment type="caution">
    <text evidence="2">The sequence shown here is derived from an EMBL/GenBank/DDBJ whole genome shotgun (WGS) entry which is preliminary data.</text>
</comment>
<dbReference type="GO" id="GO:0016757">
    <property type="term" value="F:glycosyltransferase activity"/>
    <property type="evidence" value="ECO:0007669"/>
    <property type="project" value="InterPro"/>
</dbReference>
<gene>
    <name evidence="2" type="ORF">DES40_1373</name>
</gene>
<dbReference type="OrthoDB" id="9790710at2"/>
<feature type="domain" description="Glycosyltransferase subfamily 4-like N-terminal" evidence="1">
    <location>
        <begin position="19"/>
        <end position="183"/>
    </location>
</feature>